<reference evidence="4" key="1">
    <citation type="submission" date="2016-06" db="UniProtKB">
        <authorList>
            <consortium name="WormBaseParasite"/>
        </authorList>
    </citation>
    <scope>IDENTIFICATION</scope>
</reference>
<evidence type="ECO:0000313" key="3">
    <source>
        <dbReference type="Proteomes" id="UP000050794"/>
    </source>
</evidence>
<keyword evidence="1" id="KW-1133">Transmembrane helix</keyword>
<dbReference type="Proteomes" id="UP000050794">
    <property type="component" value="Unassembled WGS sequence"/>
</dbReference>
<dbReference type="AlphaFoldDB" id="A0A183U0W8"/>
<evidence type="ECO:0000313" key="2">
    <source>
        <dbReference type="EMBL" id="VDM27537.1"/>
    </source>
</evidence>
<name>A0A183U0W8_TOXCA</name>
<gene>
    <name evidence="2" type="ORF">TCNE_LOCUS2138</name>
</gene>
<protein>
    <submittedName>
        <fullName evidence="2 4">Uncharacterized protein</fullName>
    </submittedName>
</protein>
<reference evidence="2 3" key="2">
    <citation type="submission" date="2018-11" db="EMBL/GenBank/DDBJ databases">
        <authorList>
            <consortium name="Pathogen Informatics"/>
        </authorList>
    </citation>
    <scope>NUCLEOTIDE SEQUENCE [LARGE SCALE GENOMIC DNA]</scope>
</reference>
<dbReference type="WBParaSite" id="TCNE_0000213801-mRNA-1">
    <property type="protein sequence ID" value="TCNE_0000213801-mRNA-1"/>
    <property type="gene ID" value="TCNE_0000213801"/>
</dbReference>
<keyword evidence="1" id="KW-0812">Transmembrane</keyword>
<evidence type="ECO:0000256" key="1">
    <source>
        <dbReference type="SAM" id="Phobius"/>
    </source>
</evidence>
<keyword evidence="1" id="KW-0472">Membrane</keyword>
<evidence type="ECO:0000313" key="4">
    <source>
        <dbReference type="WBParaSite" id="TCNE_0000213801-mRNA-1"/>
    </source>
</evidence>
<keyword evidence="3" id="KW-1185">Reference proteome</keyword>
<organism evidence="3 4">
    <name type="scientific">Toxocara canis</name>
    <name type="common">Canine roundworm</name>
    <dbReference type="NCBI Taxonomy" id="6265"/>
    <lineage>
        <taxon>Eukaryota</taxon>
        <taxon>Metazoa</taxon>
        <taxon>Ecdysozoa</taxon>
        <taxon>Nematoda</taxon>
        <taxon>Chromadorea</taxon>
        <taxon>Rhabditida</taxon>
        <taxon>Spirurina</taxon>
        <taxon>Ascaridomorpha</taxon>
        <taxon>Ascaridoidea</taxon>
        <taxon>Toxocaridae</taxon>
        <taxon>Toxocara</taxon>
    </lineage>
</organism>
<accession>A0A183U0W8</accession>
<feature type="transmembrane region" description="Helical" evidence="1">
    <location>
        <begin position="39"/>
        <end position="67"/>
    </location>
</feature>
<dbReference type="EMBL" id="UYWY01001980">
    <property type="protein sequence ID" value="VDM27537.1"/>
    <property type="molecule type" value="Genomic_DNA"/>
</dbReference>
<sequence>MVHVLRHLPCIDLLYGCTKQSGVSSWQSVAVSTQAAVDVMATIVVIAGPGAAVVVAAAVVVVVAAAAQLEHSDFNEGQGLACSTSLWETISSRFIKIRKEAPYMINKANRTADRPSTLSNSDHLAQRIILKLEYGVLGPCCRPP</sequence>
<proteinExistence type="predicted"/>